<sequence length="79" mass="9320">MITEEKVERINELARKAKTSEGLSEEEKEEQQVLRREYIDSFKANLRSQLEQIEFVEDVEEAEGRKKGDHVVEIEENLN</sequence>
<gene>
    <name evidence="3" type="ORF">DW099_07715</name>
</gene>
<comment type="subcellular location">
    <subcellularLocation>
        <location evidence="2">Cytoplasm</location>
    </subcellularLocation>
</comment>
<dbReference type="EMBL" id="QRMS01000002">
    <property type="protein sequence ID" value="RHJ88287.1"/>
    <property type="molecule type" value="Genomic_DNA"/>
</dbReference>
<dbReference type="GeneID" id="83006164"/>
<dbReference type="Gene3D" id="1.10.287.540">
    <property type="entry name" value="Helix hairpin bin"/>
    <property type="match status" value="1"/>
</dbReference>
<evidence type="ECO:0000313" key="3">
    <source>
        <dbReference type="EMBL" id="RHJ88287.1"/>
    </source>
</evidence>
<organism evidence="3 4">
    <name type="scientific">Emergencia timonensis</name>
    <dbReference type="NCBI Taxonomy" id="1776384"/>
    <lineage>
        <taxon>Bacteria</taxon>
        <taxon>Bacillati</taxon>
        <taxon>Bacillota</taxon>
        <taxon>Clostridia</taxon>
        <taxon>Peptostreptococcales</taxon>
        <taxon>Anaerovoracaceae</taxon>
        <taxon>Emergencia</taxon>
    </lineage>
</organism>
<dbReference type="OrthoDB" id="390105at2"/>
<proteinExistence type="inferred from homology"/>
<accession>A0A415E3Q7</accession>
<protein>
    <recommendedName>
        <fullName evidence="2">UPF0291 protein DW099_07715</fullName>
    </recommendedName>
</protein>
<dbReference type="STRING" id="1776384.GCA_900086585_03878"/>
<dbReference type="SUPFAM" id="SSF158221">
    <property type="entry name" value="YnzC-like"/>
    <property type="match status" value="1"/>
</dbReference>
<dbReference type="Pfam" id="PF05979">
    <property type="entry name" value="DUF896"/>
    <property type="match status" value="1"/>
</dbReference>
<keyword evidence="1 2" id="KW-0963">Cytoplasm</keyword>
<dbReference type="PANTHER" id="PTHR37300:SF1">
    <property type="entry name" value="UPF0291 PROTEIN YNZC"/>
    <property type="match status" value="1"/>
</dbReference>
<keyword evidence="4" id="KW-1185">Reference proteome</keyword>
<comment type="similarity">
    <text evidence="2">Belongs to the UPF0291 family.</text>
</comment>
<dbReference type="PANTHER" id="PTHR37300">
    <property type="entry name" value="UPF0291 PROTEIN CBO2609/CLC_2481"/>
    <property type="match status" value="1"/>
</dbReference>
<dbReference type="InterPro" id="IPR009242">
    <property type="entry name" value="DUF896"/>
</dbReference>
<dbReference type="GO" id="GO:0005737">
    <property type="term" value="C:cytoplasm"/>
    <property type="evidence" value="ECO:0007669"/>
    <property type="project" value="UniProtKB-SubCell"/>
</dbReference>
<reference evidence="3 4" key="1">
    <citation type="submission" date="2018-08" db="EMBL/GenBank/DDBJ databases">
        <title>A genome reference for cultivated species of the human gut microbiota.</title>
        <authorList>
            <person name="Zou Y."/>
            <person name="Xue W."/>
            <person name="Luo G."/>
        </authorList>
    </citation>
    <scope>NUCLEOTIDE SEQUENCE [LARGE SCALE GENOMIC DNA]</scope>
    <source>
        <strain evidence="3 4">AM07-24</strain>
    </source>
</reference>
<name>A0A415E3Q7_9FIRM</name>
<dbReference type="Proteomes" id="UP000284841">
    <property type="component" value="Unassembled WGS sequence"/>
</dbReference>
<evidence type="ECO:0000256" key="1">
    <source>
        <dbReference type="ARBA" id="ARBA00022490"/>
    </source>
</evidence>
<dbReference type="HAMAP" id="MF_01103">
    <property type="entry name" value="UPF0291"/>
    <property type="match status" value="1"/>
</dbReference>
<evidence type="ECO:0000256" key="2">
    <source>
        <dbReference type="HAMAP-Rule" id="MF_01103"/>
    </source>
</evidence>
<dbReference type="AlphaFoldDB" id="A0A415E3Q7"/>
<dbReference type="RefSeq" id="WP_082907620.1">
    <property type="nucleotide sequence ID" value="NZ_AP025567.1"/>
</dbReference>
<evidence type="ECO:0000313" key="4">
    <source>
        <dbReference type="Proteomes" id="UP000284841"/>
    </source>
</evidence>
<comment type="caution">
    <text evidence="3">The sequence shown here is derived from an EMBL/GenBank/DDBJ whole genome shotgun (WGS) entry which is preliminary data.</text>
</comment>